<organism evidence="1 2">
    <name type="scientific">Parachlamydia acanthamoebae</name>
    <dbReference type="NCBI Taxonomy" id="83552"/>
    <lineage>
        <taxon>Bacteria</taxon>
        <taxon>Pseudomonadati</taxon>
        <taxon>Chlamydiota</taxon>
        <taxon>Chlamydiia</taxon>
        <taxon>Parachlamydiales</taxon>
        <taxon>Parachlamydiaceae</taxon>
        <taxon>Parachlamydia</taxon>
    </lineage>
</organism>
<comment type="caution">
    <text evidence="1">The sequence shown here is derived from an EMBL/GenBank/DDBJ whole genome shotgun (WGS) entry which is preliminary data.</text>
</comment>
<dbReference type="Proteomes" id="UP000031307">
    <property type="component" value="Unassembled WGS sequence"/>
</dbReference>
<name>A0A0C1E8R3_9BACT</name>
<dbReference type="PATRIC" id="fig|83552.4.peg.1210"/>
<dbReference type="EMBL" id="JSAM01000073">
    <property type="protein sequence ID" value="KIA77572.1"/>
    <property type="molecule type" value="Genomic_DNA"/>
</dbReference>
<dbReference type="RefSeq" id="WP_013925134.1">
    <property type="nucleotide sequence ID" value="NZ_BAWW01000008.1"/>
</dbReference>
<protein>
    <submittedName>
        <fullName evidence="1">Uncharacterized protein</fullName>
    </submittedName>
</protein>
<sequence length="43" mass="4767">MPIEDLEILEALENAEDIRKAKLALKNAAKGTISLEEMKKKLG</sequence>
<accession>A0A0C1E8R3</accession>
<proteinExistence type="predicted"/>
<reference evidence="1 2" key="1">
    <citation type="journal article" date="2014" name="Mol. Biol. Evol.">
        <title>Massive expansion of Ubiquitination-related gene families within the Chlamydiae.</title>
        <authorList>
            <person name="Domman D."/>
            <person name="Collingro A."/>
            <person name="Lagkouvardos I."/>
            <person name="Gehre L."/>
            <person name="Weinmaier T."/>
            <person name="Rattei T."/>
            <person name="Subtil A."/>
            <person name="Horn M."/>
        </authorList>
    </citation>
    <scope>NUCLEOTIDE SEQUENCE [LARGE SCALE GENOMIC DNA]</scope>
    <source>
        <strain evidence="1 2">OEW1</strain>
    </source>
</reference>
<dbReference type="AlphaFoldDB" id="A0A0C1E8R3"/>
<evidence type="ECO:0000313" key="1">
    <source>
        <dbReference type="EMBL" id="KIA77572.1"/>
    </source>
</evidence>
<evidence type="ECO:0000313" key="2">
    <source>
        <dbReference type="Proteomes" id="UP000031307"/>
    </source>
</evidence>
<gene>
    <name evidence="1" type="ORF">DB43_GD00030</name>
</gene>